<reference evidence="1" key="1">
    <citation type="submission" date="2020-07" db="EMBL/GenBank/DDBJ databases">
        <title>Huge and variable diversity of episymbiotic CPR bacteria and DPANN archaea in groundwater ecosystems.</title>
        <authorList>
            <person name="He C.Y."/>
            <person name="Keren R."/>
            <person name="Whittaker M."/>
            <person name="Farag I.F."/>
            <person name="Doudna J."/>
            <person name="Cate J.H.D."/>
            <person name="Banfield J.F."/>
        </authorList>
    </citation>
    <scope>NUCLEOTIDE SEQUENCE</scope>
    <source>
        <strain evidence="1">NC_groundwater_1818_Pr3_B-0.1um_66_35</strain>
    </source>
</reference>
<dbReference type="AlphaFoldDB" id="A0A933S4L1"/>
<protein>
    <submittedName>
        <fullName evidence="1">Uncharacterized protein</fullName>
    </submittedName>
</protein>
<proteinExistence type="predicted"/>
<dbReference type="Proteomes" id="UP000782519">
    <property type="component" value="Unassembled WGS sequence"/>
</dbReference>
<sequence>MTTRKQASRSRGKAKQAATYNTSLTAVIAQNLANMATVLASSGSVLLCLLIVKRF</sequence>
<gene>
    <name evidence="1" type="ORF">HZA66_26570</name>
</gene>
<evidence type="ECO:0000313" key="2">
    <source>
        <dbReference type="Proteomes" id="UP000782519"/>
    </source>
</evidence>
<accession>A0A933S4L1</accession>
<comment type="caution">
    <text evidence="1">The sequence shown here is derived from an EMBL/GenBank/DDBJ whole genome shotgun (WGS) entry which is preliminary data.</text>
</comment>
<dbReference type="EMBL" id="JACRJB010000078">
    <property type="protein sequence ID" value="MBI5133019.1"/>
    <property type="molecule type" value="Genomic_DNA"/>
</dbReference>
<evidence type="ECO:0000313" key="1">
    <source>
        <dbReference type="EMBL" id="MBI5133019.1"/>
    </source>
</evidence>
<organism evidence="1 2">
    <name type="scientific">Rhodopseudomonas palustris</name>
    <dbReference type="NCBI Taxonomy" id="1076"/>
    <lineage>
        <taxon>Bacteria</taxon>
        <taxon>Pseudomonadati</taxon>
        <taxon>Pseudomonadota</taxon>
        <taxon>Alphaproteobacteria</taxon>
        <taxon>Hyphomicrobiales</taxon>
        <taxon>Nitrobacteraceae</taxon>
        <taxon>Rhodopseudomonas</taxon>
    </lineage>
</organism>
<name>A0A933S4L1_RHOPL</name>